<keyword evidence="6 10" id="KW-1133">Transmembrane helix</keyword>
<sequence length="306" mass="34678">MTIYIAREASKVWRKVTTETSVELSLLREKWGLLLAGIVFQYIHGLAARGVHYLHRPGPLLQDLGFMALPELGQDKGYLSESIFASIFASFVLVLRIITFYSTQLPGPNYHCREGSKLATLPPPNNVFEVLLINFPHGVLFGCGDLIFSSHMIFTLVFVRTYHKYGSKRFVKLLAWFMAIVQSLLIIASRKHYSVDVVVACRILRGQQTPRDLYGKHFVTSFVEIFTEMPDRTNGVPLLPLSTREKDGRLKEEKDSRLKEEFHKLLNGNHGDPTDRRQRAQMNGRHDEDINHAHSTLSDAAVNGGT</sequence>
<evidence type="ECO:0000256" key="8">
    <source>
        <dbReference type="ARBA" id="ARBA00023136"/>
    </source>
</evidence>
<dbReference type="STRING" id="65489.A0A0D3G8F2"/>
<dbReference type="GO" id="GO:0047493">
    <property type="term" value="F:ceramide cholinephosphotransferase activity"/>
    <property type="evidence" value="ECO:0007669"/>
    <property type="project" value="TreeGrafter"/>
</dbReference>
<evidence type="ECO:0000313" key="12">
    <source>
        <dbReference type="EnsemblPlants" id="OBART05G18800.2"/>
    </source>
</evidence>
<dbReference type="GO" id="GO:0033188">
    <property type="term" value="F:sphingomyelin synthase activity"/>
    <property type="evidence" value="ECO:0007669"/>
    <property type="project" value="TreeGrafter"/>
</dbReference>
<dbReference type="GO" id="GO:0005789">
    <property type="term" value="C:endoplasmic reticulum membrane"/>
    <property type="evidence" value="ECO:0007669"/>
    <property type="project" value="TreeGrafter"/>
</dbReference>
<comment type="subcellular location">
    <subcellularLocation>
        <location evidence="1">Membrane</location>
        <topology evidence="1">Multi-pass membrane protein</topology>
    </subcellularLocation>
</comment>
<dbReference type="EnsemblPlants" id="OBART05G18800.2">
    <property type="protein sequence ID" value="OBART05G18800.2"/>
    <property type="gene ID" value="OBART05G18800"/>
</dbReference>
<dbReference type="GO" id="GO:0000139">
    <property type="term" value="C:Golgi membrane"/>
    <property type="evidence" value="ECO:0007669"/>
    <property type="project" value="TreeGrafter"/>
</dbReference>
<proteinExistence type="inferred from homology"/>
<reference evidence="12" key="1">
    <citation type="journal article" date="2009" name="Rice">
        <title>De Novo Next Generation Sequencing of Plant Genomes.</title>
        <authorList>
            <person name="Rounsley S."/>
            <person name="Marri P.R."/>
            <person name="Yu Y."/>
            <person name="He R."/>
            <person name="Sisneros N."/>
            <person name="Goicoechea J.L."/>
            <person name="Lee S.J."/>
            <person name="Angelova A."/>
            <person name="Kudrna D."/>
            <person name="Luo M."/>
            <person name="Affourtit J."/>
            <person name="Desany B."/>
            <person name="Knight J."/>
            <person name="Niazi F."/>
            <person name="Egholm M."/>
            <person name="Wing R.A."/>
        </authorList>
    </citation>
    <scope>NUCLEOTIDE SEQUENCE [LARGE SCALE GENOMIC DNA]</scope>
    <source>
        <strain evidence="12">cv. IRGC 105608</strain>
    </source>
</reference>
<evidence type="ECO:0000256" key="1">
    <source>
        <dbReference type="ARBA" id="ARBA00004141"/>
    </source>
</evidence>
<feature type="transmembrane region" description="Helical" evidence="10">
    <location>
        <begin position="83"/>
        <end position="101"/>
    </location>
</feature>
<evidence type="ECO:0000256" key="5">
    <source>
        <dbReference type="ARBA" id="ARBA00022919"/>
    </source>
</evidence>
<dbReference type="GO" id="GO:0046513">
    <property type="term" value="P:ceramide biosynthetic process"/>
    <property type="evidence" value="ECO:0007669"/>
    <property type="project" value="TreeGrafter"/>
</dbReference>
<reference evidence="12" key="2">
    <citation type="submission" date="2015-03" db="UniProtKB">
        <authorList>
            <consortium name="EnsemblPlants"/>
        </authorList>
    </citation>
    <scope>IDENTIFICATION</scope>
</reference>
<dbReference type="GO" id="GO:0005886">
    <property type="term" value="C:plasma membrane"/>
    <property type="evidence" value="ECO:0007669"/>
    <property type="project" value="TreeGrafter"/>
</dbReference>
<evidence type="ECO:0000259" key="11">
    <source>
        <dbReference type="Pfam" id="PF14360"/>
    </source>
</evidence>
<feature type="domain" description="Sphingomyelin synthase-like" evidence="11">
    <location>
        <begin position="142"/>
        <end position="203"/>
    </location>
</feature>
<organism evidence="12">
    <name type="scientific">Oryza barthii</name>
    <dbReference type="NCBI Taxonomy" id="65489"/>
    <lineage>
        <taxon>Eukaryota</taxon>
        <taxon>Viridiplantae</taxon>
        <taxon>Streptophyta</taxon>
        <taxon>Embryophyta</taxon>
        <taxon>Tracheophyta</taxon>
        <taxon>Spermatophyta</taxon>
        <taxon>Magnoliopsida</taxon>
        <taxon>Liliopsida</taxon>
        <taxon>Poales</taxon>
        <taxon>Poaceae</taxon>
        <taxon>BOP clade</taxon>
        <taxon>Oryzoideae</taxon>
        <taxon>Oryzeae</taxon>
        <taxon>Oryzinae</taxon>
        <taxon>Oryza</taxon>
    </lineage>
</organism>
<keyword evidence="5" id="KW-0746">Sphingolipid metabolism</keyword>
<protein>
    <recommendedName>
        <fullName evidence="11">Sphingomyelin synthase-like domain-containing protein</fullName>
    </recommendedName>
</protein>
<keyword evidence="4 10" id="KW-0812">Transmembrane</keyword>
<evidence type="ECO:0000256" key="4">
    <source>
        <dbReference type="ARBA" id="ARBA00022692"/>
    </source>
</evidence>
<evidence type="ECO:0000313" key="13">
    <source>
        <dbReference type="Proteomes" id="UP000026960"/>
    </source>
</evidence>
<dbReference type="eggNOG" id="KOG3058">
    <property type="taxonomic scope" value="Eukaryota"/>
</dbReference>
<feature type="compositionally biased region" description="Basic and acidic residues" evidence="9">
    <location>
        <begin position="272"/>
        <end position="292"/>
    </location>
</feature>
<accession>A0A0D3G8F2</accession>
<dbReference type="InterPro" id="IPR025749">
    <property type="entry name" value="Sphingomyelin_synth-like_dom"/>
</dbReference>
<evidence type="ECO:0000256" key="10">
    <source>
        <dbReference type="SAM" id="Phobius"/>
    </source>
</evidence>
<comment type="similarity">
    <text evidence="2">Belongs to the sphingomyelin synthase family.</text>
</comment>
<dbReference type="PANTHER" id="PTHR21290">
    <property type="entry name" value="SPHINGOMYELIN SYNTHETASE"/>
    <property type="match status" value="1"/>
</dbReference>
<keyword evidence="13" id="KW-1185">Reference proteome</keyword>
<dbReference type="Pfam" id="PF14360">
    <property type="entry name" value="PAP2_C"/>
    <property type="match status" value="1"/>
</dbReference>
<feature type="region of interest" description="Disordered" evidence="9">
    <location>
        <begin position="265"/>
        <end position="306"/>
    </location>
</feature>
<evidence type="ECO:0000256" key="3">
    <source>
        <dbReference type="ARBA" id="ARBA00022679"/>
    </source>
</evidence>
<dbReference type="AlphaFoldDB" id="A0A0D3G8F2"/>
<dbReference type="Gramene" id="OBART05G18800.2">
    <property type="protein sequence ID" value="OBART05G18800.2"/>
    <property type="gene ID" value="OBART05G18800"/>
</dbReference>
<evidence type="ECO:0000256" key="9">
    <source>
        <dbReference type="SAM" id="MobiDB-lite"/>
    </source>
</evidence>
<dbReference type="PaxDb" id="65489-OBART05G18800.2"/>
<feature type="transmembrane region" description="Helical" evidence="10">
    <location>
        <begin position="138"/>
        <end position="158"/>
    </location>
</feature>
<evidence type="ECO:0000256" key="6">
    <source>
        <dbReference type="ARBA" id="ARBA00022989"/>
    </source>
</evidence>
<keyword evidence="3" id="KW-0808">Transferase</keyword>
<dbReference type="GO" id="GO:0005802">
    <property type="term" value="C:trans-Golgi network"/>
    <property type="evidence" value="ECO:0007669"/>
    <property type="project" value="TreeGrafter"/>
</dbReference>
<dbReference type="GO" id="GO:0045140">
    <property type="term" value="F:inositol phosphoceramide synthase activity"/>
    <property type="evidence" value="ECO:0007669"/>
    <property type="project" value="TreeGrafter"/>
</dbReference>
<dbReference type="Proteomes" id="UP000026960">
    <property type="component" value="Chromosome 5"/>
</dbReference>
<evidence type="ECO:0000256" key="2">
    <source>
        <dbReference type="ARBA" id="ARBA00005441"/>
    </source>
</evidence>
<dbReference type="InterPro" id="IPR045221">
    <property type="entry name" value="Sphingomyelin_synth-like"/>
</dbReference>
<name>A0A0D3G8F2_9ORYZ</name>
<dbReference type="PANTHER" id="PTHR21290:SF49">
    <property type="entry name" value="OS05G0452900 PROTEIN"/>
    <property type="match status" value="1"/>
</dbReference>
<evidence type="ECO:0000256" key="7">
    <source>
        <dbReference type="ARBA" id="ARBA00023098"/>
    </source>
</evidence>
<keyword evidence="8 10" id="KW-0472">Membrane</keyword>
<keyword evidence="7" id="KW-0443">Lipid metabolism</keyword>